<evidence type="ECO:0000256" key="1">
    <source>
        <dbReference type="SAM" id="MobiDB-lite"/>
    </source>
</evidence>
<keyword evidence="2" id="KW-0812">Transmembrane</keyword>
<gene>
    <name evidence="3" type="ORF">TrCOL_g7577</name>
</gene>
<dbReference type="AlphaFoldDB" id="A0A9W7G826"/>
<evidence type="ECO:0000313" key="3">
    <source>
        <dbReference type="EMBL" id="GMI35566.1"/>
    </source>
</evidence>
<protein>
    <submittedName>
        <fullName evidence="3">Uncharacterized protein</fullName>
    </submittedName>
</protein>
<feature type="compositionally biased region" description="Acidic residues" evidence="1">
    <location>
        <begin position="258"/>
        <end position="307"/>
    </location>
</feature>
<organism evidence="3 4">
    <name type="scientific">Triparma columacea</name>
    <dbReference type="NCBI Taxonomy" id="722753"/>
    <lineage>
        <taxon>Eukaryota</taxon>
        <taxon>Sar</taxon>
        <taxon>Stramenopiles</taxon>
        <taxon>Ochrophyta</taxon>
        <taxon>Bolidophyceae</taxon>
        <taxon>Parmales</taxon>
        <taxon>Triparmaceae</taxon>
        <taxon>Triparma</taxon>
    </lineage>
</organism>
<name>A0A9W7G826_9STRA</name>
<evidence type="ECO:0000313" key="4">
    <source>
        <dbReference type="Proteomes" id="UP001165065"/>
    </source>
</evidence>
<proteinExistence type="predicted"/>
<accession>A0A9W7G826</accession>
<dbReference type="Proteomes" id="UP001165065">
    <property type="component" value="Unassembled WGS sequence"/>
</dbReference>
<keyword evidence="2" id="KW-0472">Membrane</keyword>
<reference evidence="4" key="1">
    <citation type="journal article" date="2023" name="Commun. Biol.">
        <title>Genome analysis of Parmales, the sister group of diatoms, reveals the evolutionary specialization of diatoms from phago-mixotrophs to photoautotrophs.</title>
        <authorList>
            <person name="Ban H."/>
            <person name="Sato S."/>
            <person name="Yoshikawa S."/>
            <person name="Yamada K."/>
            <person name="Nakamura Y."/>
            <person name="Ichinomiya M."/>
            <person name="Sato N."/>
            <person name="Blanc-Mathieu R."/>
            <person name="Endo H."/>
            <person name="Kuwata A."/>
            <person name="Ogata H."/>
        </authorList>
    </citation>
    <scope>NUCLEOTIDE SEQUENCE [LARGE SCALE GENOMIC DNA]</scope>
</reference>
<comment type="caution">
    <text evidence="3">The sequence shown here is derived from an EMBL/GenBank/DDBJ whole genome shotgun (WGS) entry which is preliminary data.</text>
</comment>
<sequence>MSSQTKCSRTPIDEEDNEAMGLPTTVNCTFQVKVDIVDESVDEGVNEGIVLYLKPGTTKTLKVNCIGSFTSSSSINSSVADPVLKDVLCYARRCGLNEATNGCGGGRRNYDPEVEFSLPCEWNVAGGETEEEATEAQGVRVCEAVGNVVVGEGVSGLACECGYVDEWEPSTEEMGQGLIGGYMQGESQVGGITRYRYDATAVREVEVFTVEEGGDKWVTWGAVGGGVAVVLGAAGLIGWNWWRAKGRVEGAVKGGGGEEGEGGEEDDEGTVMMGEEEDEGEEREEEEEGTAMMEEEEEGGEENEGED</sequence>
<evidence type="ECO:0000256" key="2">
    <source>
        <dbReference type="SAM" id="Phobius"/>
    </source>
</evidence>
<feature type="region of interest" description="Disordered" evidence="1">
    <location>
        <begin position="251"/>
        <end position="307"/>
    </location>
</feature>
<dbReference type="EMBL" id="BRYA01000056">
    <property type="protein sequence ID" value="GMI35566.1"/>
    <property type="molecule type" value="Genomic_DNA"/>
</dbReference>
<feature type="transmembrane region" description="Helical" evidence="2">
    <location>
        <begin position="217"/>
        <end position="239"/>
    </location>
</feature>
<keyword evidence="4" id="KW-1185">Reference proteome</keyword>
<keyword evidence="2" id="KW-1133">Transmembrane helix</keyword>